<keyword evidence="5 6" id="KW-0472">Membrane</keyword>
<feature type="transmembrane region" description="Helical" evidence="6">
    <location>
        <begin position="254"/>
        <end position="271"/>
    </location>
</feature>
<organism evidence="8 9">
    <name type="scientific">Antiquaquibacter soli</name>
    <dbReference type="NCBI Taxonomy" id="3064523"/>
    <lineage>
        <taxon>Bacteria</taxon>
        <taxon>Bacillati</taxon>
        <taxon>Actinomycetota</taxon>
        <taxon>Actinomycetes</taxon>
        <taxon>Micrococcales</taxon>
        <taxon>Microbacteriaceae</taxon>
        <taxon>Antiquaquibacter</taxon>
    </lineage>
</organism>
<evidence type="ECO:0000313" key="8">
    <source>
        <dbReference type="EMBL" id="MDO7882212.1"/>
    </source>
</evidence>
<evidence type="ECO:0000256" key="1">
    <source>
        <dbReference type="ARBA" id="ARBA00004651"/>
    </source>
</evidence>
<evidence type="ECO:0000256" key="2">
    <source>
        <dbReference type="ARBA" id="ARBA00022475"/>
    </source>
</evidence>
<evidence type="ECO:0000256" key="3">
    <source>
        <dbReference type="ARBA" id="ARBA00022692"/>
    </source>
</evidence>
<dbReference type="InterPro" id="IPR001279">
    <property type="entry name" value="Metallo-B-lactamas"/>
</dbReference>
<dbReference type="PANTHER" id="PTHR30619">
    <property type="entry name" value="DNA INTERNALIZATION/COMPETENCE PROTEIN COMEC/REC2"/>
    <property type="match status" value="1"/>
</dbReference>
<dbReference type="InterPro" id="IPR036866">
    <property type="entry name" value="RibonucZ/Hydroxyglut_hydro"/>
</dbReference>
<feature type="transmembrane region" description="Helical" evidence="6">
    <location>
        <begin position="51"/>
        <end position="70"/>
    </location>
</feature>
<keyword evidence="4 6" id="KW-1133">Transmembrane helix</keyword>
<proteinExistence type="predicted"/>
<feature type="transmembrane region" description="Helical" evidence="6">
    <location>
        <begin position="351"/>
        <end position="370"/>
    </location>
</feature>
<dbReference type="Gene3D" id="3.60.15.10">
    <property type="entry name" value="Ribonuclease Z/Hydroxyacylglutathione hydrolase-like"/>
    <property type="match status" value="1"/>
</dbReference>
<evidence type="ECO:0000313" key="9">
    <source>
        <dbReference type="Proteomes" id="UP001241072"/>
    </source>
</evidence>
<dbReference type="Pfam" id="PF03772">
    <property type="entry name" value="Competence"/>
    <property type="match status" value="1"/>
</dbReference>
<feature type="transmembrane region" description="Helical" evidence="6">
    <location>
        <begin position="323"/>
        <end position="344"/>
    </location>
</feature>
<dbReference type="InterPro" id="IPR035681">
    <property type="entry name" value="ComA-like_MBL"/>
</dbReference>
<comment type="subcellular location">
    <subcellularLocation>
        <location evidence="1">Cell membrane</location>
        <topology evidence="1">Multi-pass membrane protein</topology>
    </subcellularLocation>
</comment>
<evidence type="ECO:0000256" key="6">
    <source>
        <dbReference type="SAM" id="Phobius"/>
    </source>
</evidence>
<dbReference type="Pfam" id="PF00753">
    <property type="entry name" value="Lactamase_B"/>
    <property type="match status" value="1"/>
</dbReference>
<evidence type="ECO:0000256" key="4">
    <source>
        <dbReference type="ARBA" id="ARBA00022989"/>
    </source>
</evidence>
<dbReference type="CDD" id="cd07731">
    <property type="entry name" value="ComA-like_MBL-fold"/>
    <property type="match status" value="1"/>
</dbReference>
<gene>
    <name evidence="8" type="ORF">Q5716_08250</name>
</gene>
<comment type="caution">
    <text evidence="8">The sequence shown here is derived from an EMBL/GenBank/DDBJ whole genome shotgun (WGS) entry which is preliminary data.</text>
</comment>
<dbReference type="RefSeq" id="WP_305002594.1">
    <property type="nucleotide sequence ID" value="NZ_JAUQUB010000001.1"/>
</dbReference>
<dbReference type="SMART" id="SM00849">
    <property type="entry name" value="Lactamase_B"/>
    <property type="match status" value="1"/>
</dbReference>
<dbReference type="Proteomes" id="UP001241072">
    <property type="component" value="Unassembled WGS sequence"/>
</dbReference>
<feature type="transmembrane region" description="Helical" evidence="6">
    <location>
        <begin position="277"/>
        <end position="293"/>
    </location>
</feature>
<dbReference type="PANTHER" id="PTHR30619:SF1">
    <property type="entry name" value="RECOMBINATION PROTEIN 2"/>
    <property type="match status" value="1"/>
</dbReference>
<feature type="transmembrane region" description="Helical" evidence="6">
    <location>
        <begin position="382"/>
        <end position="409"/>
    </location>
</feature>
<dbReference type="NCBIfam" id="TIGR00360">
    <property type="entry name" value="ComEC_N-term"/>
    <property type="match status" value="1"/>
</dbReference>
<keyword evidence="9" id="KW-1185">Reference proteome</keyword>
<feature type="transmembrane region" description="Helical" evidence="6">
    <location>
        <begin position="416"/>
        <end position="437"/>
    </location>
</feature>
<reference evidence="8 9" key="1">
    <citation type="submission" date="2023-07" db="EMBL/GenBank/DDBJ databases">
        <title>Protaetiibacter sp. nov WY-16 isolated from soil.</title>
        <authorList>
            <person name="Liu B."/>
            <person name="Wan Y."/>
        </authorList>
    </citation>
    <scope>NUCLEOTIDE SEQUENCE [LARGE SCALE GENOMIC DNA]</scope>
    <source>
        <strain evidence="8 9">WY-16</strain>
    </source>
</reference>
<feature type="transmembrane region" description="Helical" evidence="6">
    <location>
        <begin position="449"/>
        <end position="467"/>
    </location>
</feature>
<dbReference type="InterPro" id="IPR052159">
    <property type="entry name" value="Competence_DNA_uptake"/>
</dbReference>
<dbReference type="SUPFAM" id="SSF56281">
    <property type="entry name" value="Metallo-hydrolase/oxidoreductase"/>
    <property type="match status" value="1"/>
</dbReference>
<feature type="domain" description="Metallo-beta-lactamase" evidence="7">
    <location>
        <begin position="514"/>
        <end position="682"/>
    </location>
</feature>
<feature type="transmembrane region" description="Helical" evidence="6">
    <location>
        <begin position="224"/>
        <end position="247"/>
    </location>
</feature>
<feature type="transmembrane region" description="Helical" evidence="6">
    <location>
        <begin position="474"/>
        <end position="496"/>
    </location>
</feature>
<evidence type="ECO:0000256" key="5">
    <source>
        <dbReference type="ARBA" id="ARBA00023136"/>
    </source>
</evidence>
<sequence length="765" mass="77327">MVDLRLAIPAAVGWAAAAVLVGLPGAASGWSIGLWAVAGLLAVVGLRVRPLAVLALSVAAAALCSTAIALQSPSRSPQWALSIAESGRSVDVVLVAEKPVLPGARSWRARLVVLDDGSLDSPVVVFGGVPEARVEPGTTLEVAASLESTDAGDDRAFVVFPDEAARPTRAPPPTLEWANDLRSGFRDVAARLPGAGGELLAGLALGDTTLVSSELDAAMKTASLTHLTAVSGANCAVVVGLVMLVGGALGIPRILRVVASLLVLAAFVVLVTPEPSVQRAAVMAGVVLVLLAAGQPVRGVPVLALAVIGLLIADPWLARTYGFVLSVLATAGLLLLAGPLAAVLERGMPRGIALVIAVPVAAQVACQPVIVLLDPSLPTYGVVANVLAAPAAPIATIVGLVACVVLAGIPPLGNALAAIAWAPAAWIGAVAEFVQQLPAARLPWPPGPLGVALLAAVGTVGVVVVLARGRMRRLAALVLAASVVVYTVLVGGARLIDLGSRPPDWQYAACDVGQGDAMVVRSAGEVALVDTGPEPAAVASCLSDLGIDRLDLLVLTHFDLDHVGGSSAFLGRVDTVIHGPVSGAEDQAMLDGFASAGATVEQVSRGRQSLLGDFRWTVLWPPVRGAPEPGNAASVTVRFDGVGECVSGCLSGLFLGDLGEEAQSALLRLGPLERVDVVKVAHHGSADQDPELYAEVRATAGLVGVGADNGYGHPTSEALGMLAAAGTAALRTDENGLILLAPGDAAGAVTAWTQRAANPGERTRR</sequence>
<dbReference type="InterPro" id="IPR004477">
    <property type="entry name" value="ComEC_N"/>
</dbReference>
<keyword evidence="3 6" id="KW-0812">Transmembrane</keyword>
<name>A0ABT9BMF4_9MICO</name>
<evidence type="ECO:0000259" key="7">
    <source>
        <dbReference type="SMART" id="SM00849"/>
    </source>
</evidence>
<dbReference type="EMBL" id="JAUQUB010000001">
    <property type="protein sequence ID" value="MDO7882212.1"/>
    <property type="molecule type" value="Genomic_DNA"/>
</dbReference>
<feature type="transmembrane region" description="Helical" evidence="6">
    <location>
        <begin position="300"/>
        <end position="317"/>
    </location>
</feature>
<accession>A0ABT9BMF4</accession>
<feature type="transmembrane region" description="Helical" evidence="6">
    <location>
        <begin position="27"/>
        <end position="44"/>
    </location>
</feature>
<protein>
    <submittedName>
        <fullName evidence="8">ComEC/Rec2 family competence protein</fullName>
    </submittedName>
</protein>
<keyword evidence="2" id="KW-1003">Cell membrane</keyword>